<reference evidence="2" key="1">
    <citation type="submission" date="2017-09" db="EMBL/GenBank/DDBJ databases">
        <title>Depth-based differentiation of microbial function through sediment-hosted aquifers and enrichment of novel symbionts in the deep terrestrial subsurface.</title>
        <authorList>
            <person name="Probst A.J."/>
            <person name="Ladd B."/>
            <person name="Jarett J.K."/>
            <person name="Geller-Mcgrath D.E."/>
            <person name="Sieber C.M.K."/>
            <person name="Emerson J.B."/>
            <person name="Anantharaman K."/>
            <person name="Thomas B.C."/>
            <person name="Malmstrom R."/>
            <person name="Stieglmeier M."/>
            <person name="Klingl A."/>
            <person name="Woyke T."/>
            <person name="Ryan C.M."/>
            <person name="Banfield J.F."/>
        </authorList>
    </citation>
    <scope>NUCLEOTIDE SEQUENCE [LARGE SCALE GENOMIC DNA]</scope>
</reference>
<dbReference type="EMBL" id="PFQK01000097">
    <property type="protein sequence ID" value="PJC81256.1"/>
    <property type="molecule type" value="Genomic_DNA"/>
</dbReference>
<organism evidence="1 2">
    <name type="scientific">Candidatus Roizmanbacteria bacterium CG_4_8_14_3_um_filter_36_10</name>
    <dbReference type="NCBI Taxonomy" id="1974834"/>
    <lineage>
        <taxon>Bacteria</taxon>
        <taxon>Candidatus Roizmaniibacteriota</taxon>
    </lineage>
</organism>
<sequence length="239" mass="27279">MIVKVHISEDSRCLLKPRNEVSFGDLFLEKKTNLETEVFISRDLKISPKNIFRFLKKLVGDQVKKEEAIAIKKDFFGKKIVTSPVNGIIKIIDHNSGKIIISDDEKFKTTTKAFFKGEVIDIRKNYLELKLEKAEQFELTSSSSNFGGQTYYFEESDIYGLTSSKIENRIIISKSFNALIQAKIEAIGALGLVSLTRLDERHGIGTAQIKNIADFKKITSIKFPYCLIDKQSSRIYFYI</sequence>
<accession>A0A2M8GL18</accession>
<proteinExistence type="predicted"/>
<dbReference type="AlphaFoldDB" id="A0A2M8GL18"/>
<evidence type="ECO:0000313" key="2">
    <source>
        <dbReference type="Proteomes" id="UP000229370"/>
    </source>
</evidence>
<comment type="caution">
    <text evidence="1">The sequence shown here is derived from an EMBL/GenBank/DDBJ whole genome shotgun (WGS) entry which is preliminary data.</text>
</comment>
<protein>
    <submittedName>
        <fullName evidence="1">Uncharacterized protein</fullName>
    </submittedName>
</protein>
<dbReference type="Proteomes" id="UP000229370">
    <property type="component" value="Unassembled WGS sequence"/>
</dbReference>
<name>A0A2M8GL18_9BACT</name>
<evidence type="ECO:0000313" key="1">
    <source>
        <dbReference type="EMBL" id="PJC81256.1"/>
    </source>
</evidence>
<gene>
    <name evidence="1" type="ORF">CO007_05665</name>
</gene>